<dbReference type="EMBL" id="JH719395">
    <property type="protein sequence ID" value="EJC79624.1"/>
    <property type="molecule type" value="Genomic_DNA"/>
</dbReference>
<feature type="region of interest" description="Disordered" evidence="1">
    <location>
        <begin position="1"/>
        <end position="24"/>
    </location>
</feature>
<dbReference type="AlphaFoldDB" id="J0KQ37"/>
<protein>
    <submittedName>
        <fullName evidence="2">Uncharacterized protein</fullName>
    </submittedName>
</protein>
<dbReference type="Proteomes" id="UP000005732">
    <property type="component" value="Unassembled WGS sequence"/>
</dbReference>
<sequence length="58" mass="6282">MARPAAIDRQDISDVHAQTKNRHSSRRLAILPSIRAAAAARRHILLSSLAKGQVGRAT</sequence>
<dbReference type="RefSeq" id="WP_003579779.1">
    <property type="nucleotide sequence ID" value="NZ_JH719395.1"/>
</dbReference>
<accession>J0KQ37</accession>
<evidence type="ECO:0000313" key="2">
    <source>
        <dbReference type="EMBL" id="EJC79624.1"/>
    </source>
</evidence>
<feature type="compositionally biased region" description="Basic and acidic residues" evidence="1">
    <location>
        <begin position="1"/>
        <end position="14"/>
    </location>
</feature>
<organism evidence="2 3">
    <name type="scientific">Rhizobium leguminosarum bv. trifolii WSM2297</name>
    <dbReference type="NCBI Taxonomy" id="754762"/>
    <lineage>
        <taxon>Bacteria</taxon>
        <taxon>Pseudomonadati</taxon>
        <taxon>Pseudomonadota</taxon>
        <taxon>Alphaproteobacteria</taxon>
        <taxon>Hyphomicrobiales</taxon>
        <taxon>Rhizobiaceae</taxon>
        <taxon>Rhizobium/Agrobacterium group</taxon>
        <taxon>Rhizobium</taxon>
    </lineage>
</organism>
<name>J0KQ37_RHILT</name>
<evidence type="ECO:0000256" key="1">
    <source>
        <dbReference type="SAM" id="MobiDB-lite"/>
    </source>
</evidence>
<dbReference type="HOGENOM" id="CLU_2976210_0_0_5"/>
<reference evidence="2 3" key="1">
    <citation type="submission" date="2012-02" db="EMBL/GenBank/DDBJ databases">
        <title>Improved High-Quality Draft Sequence of Rhizobium leguminosarum bv. trifolii WSM2297.</title>
        <authorList>
            <consortium name="US DOE Joint Genome Institute"/>
            <person name="Lucas S."/>
            <person name="Han J."/>
            <person name="Lapidus A."/>
            <person name="Cheng J.-F."/>
            <person name="Goodwin L."/>
            <person name="Pitluck S."/>
            <person name="Peters L."/>
            <person name="Ovchinnikova G."/>
            <person name="Zhang X."/>
            <person name="Detter J.C."/>
            <person name="Han C."/>
            <person name="Tapia R."/>
            <person name="Land M."/>
            <person name="Hauser L."/>
            <person name="Kyrpides N."/>
            <person name="Ivanova N."/>
            <person name="Pagani I."/>
            <person name="Brau L."/>
            <person name="Yates R."/>
            <person name="O'Hara G."/>
            <person name="Rui T."/>
            <person name="Howieson J."/>
            <person name="Reeve W."/>
            <person name="Woyke T."/>
        </authorList>
    </citation>
    <scope>NUCLEOTIDE SEQUENCE [LARGE SCALE GENOMIC DNA]</scope>
    <source>
        <strain evidence="2 3">WSM2297</strain>
    </source>
</reference>
<gene>
    <name evidence="2" type="ORF">Rleg4DRAFT_1220</name>
</gene>
<proteinExistence type="predicted"/>
<evidence type="ECO:0000313" key="3">
    <source>
        <dbReference type="Proteomes" id="UP000005732"/>
    </source>
</evidence>